<dbReference type="EMBL" id="PVTR01000007">
    <property type="protein sequence ID" value="PRY87104.1"/>
    <property type="molecule type" value="Genomic_DNA"/>
</dbReference>
<accession>A0A2T0WKR5</accession>
<dbReference type="InterPro" id="IPR027268">
    <property type="entry name" value="Peptidase_M4/M1_CTD_sf"/>
</dbReference>
<protein>
    <submittedName>
        <fullName evidence="3">Peptidase M1-like protein</fullName>
    </submittedName>
</protein>
<feature type="domain" description="Peptidase M1 membrane alanine aminopeptidase" evidence="2">
    <location>
        <begin position="866"/>
        <end position="1047"/>
    </location>
</feature>
<feature type="transmembrane region" description="Helical" evidence="1">
    <location>
        <begin position="55"/>
        <end position="76"/>
    </location>
</feature>
<name>A0A2T0WKR5_9BACT</name>
<evidence type="ECO:0000256" key="1">
    <source>
        <dbReference type="SAM" id="Phobius"/>
    </source>
</evidence>
<keyword evidence="1" id="KW-0812">Transmembrane</keyword>
<keyword evidence="4" id="KW-1185">Reference proteome</keyword>
<dbReference type="Gene3D" id="1.10.390.10">
    <property type="entry name" value="Neutral Protease Domain 2"/>
    <property type="match status" value="1"/>
</dbReference>
<dbReference type="OrthoDB" id="100605at2"/>
<evidence type="ECO:0000313" key="3">
    <source>
        <dbReference type="EMBL" id="PRY87104.1"/>
    </source>
</evidence>
<feature type="transmembrane region" description="Helical" evidence="1">
    <location>
        <begin position="243"/>
        <end position="262"/>
    </location>
</feature>
<feature type="transmembrane region" description="Helical" evidence="1">
    <location>
        <begin position="105"/>
        <end position="126"/>
    </location>
</feature>
<feature type="transmembrane region" description="Helical" evidence="1">
    <location>
        <begin position="321"/>
        <end position="340"/>
    </location>
</feature>
<feature type="transmembrane region" description="Helical" evidence="1">
    <location>
        <begin position="525"/>
        <end position="545"/>
    </location>
</feature>
<keyword evidence="1" id="KW-1133">Transmembrane helix</keyword>
<feature type="transmembrane region" description="Helical" evidence="1">
    <location>
        <begin position="566"/>
        <end position="584"/>
    </location>
</feature>
<dbReference type="Pfam" id="PF01433">
    <property type="entry name" value="Peptidase_M1"/>
    <property type="match status" value="1"/>
</dbReference>
<evidence type="ECO:0000259" key="2">
    <source>
        <dbReference type="Pfam" id="PF01433"/>
    </source>
</evidence>
<organism evidence="3 4">
    <name type="scientific">Mongoliibacter ruber</name>
    <dbReference type="NCBI Taxonomy" id="1750599"/>
    <lineage>
        <taxon>Bacteria</taxon>
        <taxon>Pseudomonadati</taxon>
        <taxon>Bacteroidota</taxon>
        <taxon>Cytophagia</taxon>
        <taxon>Cytophagales</taxon>
        <taxon>Cyclobacteriaceae</taxon>
        <taxon>Mongoliibacter</taxon>
    </lineage>
</organism>
<feature type="transmembrane region" description="Helical" evidence="1">
    <location>
        <begin position="12"/>
        <end position="35"/>
    </location>
</feature>
<feature type="transmembrane region" description="Helical" evidence="1">
    <location>
        <begin position="360"/>
        <end position="379"/>
    </location>
</feature>
<feature type="transmembrane region" description="Helical" evidence="1">
    <location>
        <begin position="146"/>
        <end position="168"/>
    </location>
</feature>
<sequence length="1193" mass="137468">MWKFIRHELKYWLGAPMLWIFLIIVSLLVFGAVSSDQVSIGGGVGSVYKNAPSVIQSYYGVMSLLCLLMTTAFMNASANRDFSTGMHQFVFSSPIKKSDYFFGKFLGALLISMIPLLGVSIGSLIGPLMPWVQPERYGPVIWNGHLYGILGFAIPNTIIAGSILYSLAVVFRSNIVSFVGAMLILVFYVVGQGFTADLEKEWLANILDPFGFQPLSTLSKYATIEEKYLSATPLAGQFLINRMIWVGLSLVLLLFMFSKFSFNTKKEKVKKGKKAQNEKIEHYSLTEVQSFELPENKGFSWSAFWHMIKFETKAIIRNQTFIIIVIIGMINLIASLTSFTSSYGTSTYPVTYDVVDYIRGSFYLFLIGIITFYSGVLVWKERDAKISEIQDATPARTGMLFSSKLIAMLTSIFAVLCCTILIGVITQLFYGYTKFELGVYAQSLLVLDMFQFGYLVIIALLFHYLINNRYIAYFAFVAFIIVNEFLWSVLEISSNMLEFGGIPSAIYSDMNGYGPFIPGLVWFNMYWTLFCLILAIVIYAFYVRGKETDFRTRSKFALQRLKSKSGVLLVFTFLFLGCAAFVYYNTKVINTYFSPKELENRRKEYELTYKQYQDMAQPRWVSLNYEIDIFPYERDLFISVDALIVNKSTESISEIHFVMPTLPDTFSIEVPGMQLKTDDKRLRYRIYTLDKPMMPGDTLPVKMEMSTISKGFENQVSFTSLTQNGTFFNNYDVVPIIGYDSRNELSDKNKRTKLDLPKKQRLASLDESDEINRSNTYITQDSDWVEMKTIISTAPDQIAVAPGSLIREWEEDDRRYFEYQMDHQSINFYSFISAKYEVARQKWNGIDLEVYYIPGHEYNVPNMLRSMEKSLEYFTENFGPYYHQQCRIIEFPRYSSFAQAFPGTMPYSEGLGFILDLREVTEDDIDLVYYVVAHEMAHQYWAHQLIGARMRGSEMLSESFAQYAALMVMEEEYGRDKMVKFLKYEMNSYLAGRSNEYEAERPLIETENQGYIHYRKGSVVMYYLKEMIGEENVNLALQKLLDYYAYEEPLYPTSLSAVRAFKEVTPDSLQYLIEDLFENITLFSNRIIEASYTKEGDDYLVTLTTESQKFRADSMGKQTDIPLVDFIDIGVFAPTDNKKVFGKPLIYERVKITQAENTFTYRVKEVPHQAGIDPYNYLVDRMPNDNVKRVSEK</sequence>
<feature type="transmembrane region" description="Helical" evidence="1">
    <location>
        <begin position="470"/>
        <end position="490"/>
    </location>
</feature>
<dbReference type="GO" id="GO:0008270">
    <property type="term" value="F:zinc ion binding"/>
    <property type="evidence" value="ECO:0007669"/>
    <property type="project" value="InterPro"/>
</dbReference>
<feature type="transmembrane region" description="Helical" evidence="1">
    <location>
        <begin position="405"/>
        <end position="432"/>
    </location>
</feature>
<dbReference type="SUPFAM" id="SSF55486">
    <property type="entry name" value="Metalloproteases ('zincins'), catalytic domain"/>
    <property type="match status" value="1"/>
</dbReference>
<dbReference type="InterPro" id="IPR014782">
    <property type="entry name" value="Peptidase_M1_dom"/>
</dbReference>
<keyword evidence="1" id="KW-0472">Membrane</keyword>
<dbReference type="Proteomes" id="UP000238157">
    <property type="component" value="Unassembled WGS sequence"/>
</dbReference>
<evidence type="ECO:0000313" key="4">
    <source>
        <dbReference type="Proteomes" id="UP000238157"/>
    </source>
</evidence>
<dbReference type="RefSeq" id="WP_106134124.1">
    <property type="nucleotide sequence ID" value="NZ_PVTR01000007.1"/>
</dbReference>
<gene>
    <name evidence="3" type="ORF">CLW00_107173</name>
</gene>
<dbReference type="GO" id="GO:0008237">
    <property type="term" value="F:metallopeptidase activity"/>
    <property type="evidence" value="ECO:0007669"/>
    <property type="project" value="InterPro"/>
</dbReference>
<comment type="caution">
    <text evidence="3">The sequence shown here is derived from an EMBL/GenBank/DDBJ whole genome shotgun (WGS) entry which is preliminary data.</text>
</comment>
<proteinExistence type="predicted"/>
<feature type="transmembrane region" description="Helical" evidence="1">
    <location>
        <begin position="444"/>
        <end position="463"/>
    </location>
</feature>
<feature type="transmembrane region" description="Helical" evidence="1">
    <location>
        <begin position="175"/>
        <end position="194"/>
    </location>
</feature>
<dbReference type="AlphaFoldDB" id="A0A2T0WKR5"/>
<reference evidence="3 4" key="1">
    <citation type="submission" date="2018-03" db="EMBL/GenBank/DDBJ databases">
        <title>Genomic Encyclopedia of Archaeal and Bacterial Type Strains, Phase II (KMG-II): from individual species to whole genera.</title>
        <authorList>
            <person name="Goeker M."/>
        </authorList>
    </citation>
    <scope>NUCLEOTIDE SEQUENCE [LARGE SCALE GENOMIC DNA]</scope>
    <source>
        <strain evidence="3 4">DSM 27929</strain>
    </source>
</reference>